<evidence type="ECO:0000256" key="3">
    <source>
        <dbReference type="ARBA" id="ARBA00022670"/>
    </source>
</evidence>
<dbReference type="SUPFAM" id="SSF50630">
    <property type="entry name" value="Acid proteases"/>
    <property type="match status" value="1"/>
</dbReference>
<dbReference type="InterPro" id="IPR021109">
    <property type="entry name" value="Peptidase_aspartic_dom_sf"/>
</dbReference>
<dbReference type="InterPro" id="IPR041577">
    <property type="entry name" value="RT_RNaseH_2"/>
</dbReference>
<evidence type="ECO:0000256" key="6">
    <source>
        <dbReference type="ARBA" id="ARBA00023125"/>
    </source>
</evidence>
<keyword evidence="5" id="KW-0378">Hydrolase</keyword>
<dbReference type="FunFam" id="1.10.340.70:FF:000003">
    <property type="entry name" value="Protein CBG25708"/>
    <property type="match status" value="1"/>
</dbReference>
<dbReference type="InterPro" id="IPR050951">
    <property type="entry name" value="Retrovirus_Pol_polyprotein"/>
</dbReference>
<dbReference type="EC" id="3.1.26.4" evidence="2"/>
<dbReference type="Gene3D" id="3.30.70.270">
    <property type="match status" value="2"/>
</dbReference>
<dbReference type="GO" id="GO:0008270">
    <property type="term" value="F:zinc ion binding"/>
    <property type="evidence" value="ECO:0007669"/>
    <property type="project" value="UniProtKB-KW"/>
</dbReference>
<accession>A0A8C1JBN4</accession>
<evidence type="ECO:0000259" key="10">
    <source>
        <dbReference type="PROSITE" id="PS50158"/>
    </source>
</evidence>
<reference evidence="14" key="2">
    <citation type="submission" date="2025-09" db="UniProtKB">
        <authorList>
            <consortium name="Ensembl"/>
        </authorList>
    </citation>
    <scope>IDENTIFICATION</scope>
</reference>
<evidence type="ECO:0000313" key="14">
    <source>
        <dbReference type="Ensembl" id="ENSCCRP00010030269.1"/>
    </source>
</evidence>
<dbReference type="Pfam" id="PF17919">
    <property type="entry name" value="RT_RNaseH_2"/>
    <property type="match status" value="1"/>
</dbReference>
<dbReference type="GO" id="GO:0015074">
    <property type="term" value="P:DNA integration"/>
    <property type="evidence" value="ECO:0007669"/>
    <property type="project" value="InterPro"/>
</dbReference>
<dbReference type="InterPro" id="IPR041588">
    <property type="entry name" value="Integrase_H2C2"/>
</dbReference>
<evidence type="ECO:0000256" key="4">
    <source>
        <dbReference type="ARBA" id="ARBA00022750"/>
    </source>
</evidence>
<evidence type="ECO:0000259" key="13">
    <source>
        <dbReference type="PROSITE" id="PS50994"/>
    </source>
</evidence>
<feature type="compositionally biased region" description="Basic and acidic residues" evidence="9">
    <location>
        <begin position="1305"/>
        <end position="1321"/>
    </location>
</feature>
<dbReference type="SMART" id="SM00343">
    <property type="entry name" value="ZnF_C2HC"/>
    <property type="match status" value="2"/>
</dbReference>
<feature type="compositionally biased region" description="Polar residues" evidence="9">
    <location>
        <begin position="1293"/>
        <end position="1304"/>
    </location>
</feature>
<dbReference type="Gene3D" id="4.10.60.10">
    <property type="entry name" value="Zinc finger, CCHC-type"/>
    <property type="match status" value="1"/>
</dbReference>
<keyword evidence="15" id="KW-1185">Reference proteome</keyword>
<evidence type="ECO:0000256" key="5">
    <source>
        <dbReference type="ARBA" id="ARBA00022801"/>
    </source>
</evidence>
<organism evidence="14 15">
    <name type="scientific">Cyprinus carpio</name>
    <name type="common">Common carp</name>
    <dbReference type="NCBI Taxonomy" id="7962"/>
    <lineage>
        <taxon>Eukaryota</taxon>
        <taxon>Metazoa</taxon>
        <taxon>Chordata</taxon>
        <taxon>Craniata</taxon>
        <taxon>Vertebrata</taxon>
        <taxon>Euteleostomi</taxon>
        <taxon>Actinopterygii</taxon>
        <taxon>Neopterygii</taxon>
        <taxon>Teleostei</taxon>
        <taxon>Ostariophysi</taxon>
        <taxon>Cypriniformes</taxon>
        <taxon>Cyprinidae</taxon>
        <taxon>Cyprininae</taxon>
        <taxon>Cyprinus</taxon>
    </lineage>
</organism>
<dbReference type="Gene3D" id="3.30.420.10">
    <property type="entry name" value="Ribonuclease H-like superfamily/Ribonuclease H"/>
    <property type="match status" value="1"/>
</dbReference>
<evidence type="ECO:0000256" key="2">
    <source>
        <dbReference type="ARBA" id="ARBA00012180"/>
    </source>
</evidence>
<evidence type="ECO:0000256" key="9">
    <source>
        <dbReference type="SAM" id="MobiDB-lite"/>
    </source>
</evidence>
<dbReference type="FunFam" id="3.30.70.270:FF:000020">
    <property type="entry name" value="Transposon Tf2-6 polyprotein-like Protein"/>
    <property type="match status" value="1"/>
</dbReference>
<dbReference type="InterPro" id="IPR036875">
    <property type="entry name" value="Znf_CCHC_sf"/>
</dbReference>
<dbReference type="CDD" id="cd09274">
    <property type="entry name" value="RNase_HI_RT_Ty3"/>
    <property type="match status" value="1"/>
</dbReference>
<dbReference type="InterPro" id="IPR043128">
    <property type="entry name" value="Rev_trsase/Diguanyl_cyclase"/>
</dbReference>
<evidence type="ECO:0000259" key="12">
    <source>
        <dbReference type="PROSITE" id="PS50878"/>
    </source>
</evidence>
<dbReference type="Gene3D" id="1.10.340.70">
    <property type="match status" value="1"/>
</dbReference>
<feature type="domain" description="Reverse transcriptase" evidence="12">
    <location>
        <begin position="472"/>
        <end position="650"/>
    </location>
</feature>
<keyword evidence="8" id="KW-0862">Zinc</keyword>
<dbReference type="Gene3D" id="2.40.70.10">
    <property type="entry name" value="Acid Proteases"/>
    <property type="match status" value="1"/>
</dbReference>
<dbReference type="PROSITE" id="PS50158">
    <property type="entry name" value="ZF_CCHC"/>
    <property type="match status" value="1"/>
</dbReference>
<dbReference type="PROSITE" id="PS50878">
    <property type="entry name" value="RT_POL"/>
    <property type="match status" value="1"/>
</dbReference>
<dbReference type="FunFam" id="3.30.70.270:FF:000100">
    <property type="entry name" value="Uncharacterized protein"/>
    <property type="match status" value="1"/>
</dbReference>
<dbReference type="InterPro" id="IPR000477">
    <property type="entry name" value="RT_dom"/>
</dbReference>
<dbReference type="GO" id="GO:0004190">
    <property type="term" value="F:aspartic-type endopeptidase activity"/>
    <property type="evidence" value="ECO:0007669"/>
    <property type="project" value="UniProtKB-KW"/>
</dbReference>
<dbReference type="FunFam" id="3.30.420.10:FF:000063">
    <property type="entry name" value="Retrovirus-related Pol polyprotein from transposon 297-like Protein"/>
    <property type="match status" value="1"/>
</dbReference>
<dbReference type="InterPro" id="IPR012337">
    <property type="entry name" value="RNaseH-like_sf"/>
</dbReference>
<dbReference type="InterPro" id="IPR001584">
    <property type="entry name" value="Integrase_cat-core"/>
</dbReference>
<evidence type="ECO:0000259" key="11">
    <source>
        <dbReference type="PROSITE" id="PS50175"/>
    </source>
</evidence>
<dbReference type="Pfam" id="PF17921">
    <property type="entry name" value="Integrase_H2C2"/>
    <property type="match status" value="1"/>
</dbReference>
<evidence type="ECO:0000256" key="1">
    <source>
        <dbReference type="ARBA" id="ARBA00010879"/>
    </source>
</evidence>
<dbReference type="SUPFAM" id="SSF57756">
    <property type="entry name" value="Retrovirus zinc finger-like domains"/>
    <property type="match status" value="1"/>
</dbReference>
<keyword evidence="8" id="KW-0863">Zinc-finger</keyword>
<dbReference type="PROSITE" id="PS50994">
    <property type="entry name" value="INTEGRASE"/>
    <property type="match status" value="1"/>
</dbReference>
<keyword evidence="6" id="KW-0238">DNA-binding</keyword>
<keyword evidence="3" id="KW-0645">Protease</keyword>
<comment type="similarity">
    <text evidence="1">Belongs to the beta type-B retroviral polymerase family. HERV class-II K(HML-2) pol subfamily.</text>
</comment>
<protein>
    <recommendedName>
        <fullName evidence="7">Gypsy retrotransposon integrase-like protein 1</fullName>
        <ecNumber evidence="2">3.1.26.4</ecNumber>
    </recommendedName>
</protein>
<dbReference type="InterPro" id="IPR001995">
    <property type="entry name" value="Peptidase_A2_cat"/>
</dbReference>
<dbReference type="SUPFAM" id="SSF56672">
    <property type="entry name" value="DNA/RNA polymerases"/>
    <property type="match status" value="1"/>
</dbReference>
<evidence type="ECO:0000313" key="15">
    <source>
        <dbReference type="Proteomes" id="UP000694427"/>
    </source>
</evidence>
<dbReference type="GO" id="GO:0006508">
    <property type="term" value="P:proteolysis"/>
    <property type="evidence" value="ECO:0007669"/>
    <property type="project" value="UniProtKB-KW"/>
</dbReference>
<keyword evidence="8" id="KW-0479">Metal-binding</keyword>
<dbReference type="GO" id="GO:0003677">
    <property type="term" value="F:DNA binding"/>
    <property type="evidence" value="ECO:0007669"/>
    <property type="project" value="UniProtKB-KW"/>
</dbReference>
<feature type="domain" description="Peptidase A2" evidence="11">
    <location>
        <begin position="318"/>
        <end position="399"/>
    </location>
</feature>
<keyword evidence="4" id="KW-0064">Aspartyl protease</keyword>
<sequence>MGDEPVDMAQPTATAMFTIQPPEPFDFTKPHEWERWIRRFDRFRLASNLNATSEENQVNTLVYCMGDEAEDVLKGLTLNEDQTKKYTDVKAGFDAFFVPKKNVIYERAKFNQRVQLPGETVDSFITALYGLAEHCNYGQLQKELIRDRLVVGLRNVSLSEKLQLDRDLTLETAITKTRQFEEVRRQQCDLRGENGGASKCSNVDAVHANNYRNPKFPSKPQPQAQTPGKYKPTARPQQGSKACYRCGKMPSHGKSECPAADAVCHNCGKMGHYGKVCRNAAKSLNAVTTEDEESFFLGAVDAGKDPWTVQLQVRQKNVCFKIDTGADVTALPAEVYYDITGGSDVKRLAMSTRPLFGPGGNVLSVLGVARETLRRGKKTATEDIYVVKDLHTALLGRPAIEQLQLVCRVDSITMESVKQQYPKLCSGLGLVRRPYSIKLKPEAVPFSLHAPRRVPLPLMGKVKEEIDRMERMGVITKIEEPTAWCAGMVVVPKKAGTVRICVDFTRMNESVCREKFILPSVEHTLGMLAGATVFSKLDANMGFWQVPLTKESAKYTTFITPFGRYYFNRLPFGIASAPEHFQRMMMTEVTGGLEGVLCHMDDILVWGQTQDEHDVRLHKVLEKAQKAGITLNMDKCELTRHTVKFLGHVISADGVKPDPEKTRAVQEMDAPKNVSELRSFLGMVNQLGRFLPNLAEKDKVLRDLLSKKNHWYWGTEQQASFDQLKTELSSTPVLALYNPNSALKISADASSFGLGAVLLQKSDARWSPVAYASRSMTPTEQRYAQVEKEALAATWACERFSCFILGRPFELETDHKPLVSLLGGKALDDLPPRIQRFKMRLMRYNYSVNHVPGKSLWTADTLSRAPLRTARAHTDTSLLEDTNIYVDSIISNIPVSGDYLSSLREHLKADSTCSALMEYCTDGWPDKSQLQGVLRHYWPDRAVLTVHDGLLLRGTRLVIPFALQGDVLHRLHEGHLGVTKCRGRAKQTVWWPGLSSQLNDMVLKCRTCIQERKNVKEPLIPTEMPDRPWQTLGADLFMLKGKTYLLVVDYFSRYVEIALLSPTRSTDVVVHLKSIFSRHGICEFLKSDNGPQFSGSHFKAFVADYGFVHITSSPKFPQSNGEAERAVQTVKNLLTKASDPYLALLAYRATPLQNGYSPAELLMGRRLRTTVPALPTLLNPVLPDYNVLEAKEREKRGNDAKFFNKRHGARNLEPLVPGEDVWITDARVQGTVLSTHNTPRSYIVQVPQGTLRRNRHHLVPLQTNSGESDADKPLVGENPSVTTSPEPAPPVVTSPSREGPTTETVRTRCGREVRKPLRLDL</sequence>
<dbReference type="InterPro" id="IPR043502">
    <property type="entry name" value="DNA/RNA_pol_sf"/>
</dbReference>
<feature type="domain" description="Integrase catalytic" evidence="13">
    <location>
        <begin position="1024"/>
        <end position="1191"/>
    </location>
</feature>
<dbReference type="PANTHER" id="PTHR37984">
    <property type="entry name" value="PROTEIN CBG26694"/>
    <property type="match status" value="1"/>
</dbReference>
<dbReference type="InterPro" id="IPR001878">
    <property type="entry name" value="Znf_CCHC"/>
</dbReference>
<feature type="region of interest" description="Disordered" evidence="9">
    <location>
        <begin position="210"/>
        <end position="239"/>
    </location>
</feature>
<dbReference type="Pfam" id="PF00078">
    <property type="entry name" value="RVT_1"/>
    <property type="match status" value="1"/>
</dbReference>
<feature type="region of interest" description="Disordered" evidence="9">
    <location>
        <begin position="1261"/>
        <end position="1321"/>
    </location>
</feature>
<evidence type="ECO:0000256" key="7">
    <source>
        <dbReference type="ARBA" id="ARBA00039658"/>
    </source>
</evidence>
<dbReference type="GO" id="GO:0004523">
    <property type="term" value="F:RNA-DNA hybrid ribonuclease activity"/>
    <property type="evidence" value="ECO:0007669"/>
    <property type="project" value="UniProtKB-EC"/>
</dbReference>
<dbReference type="Ensembl" id="ENSCCRT00010033172.1">
    <property type="protein sequence ID" value="ENSCCRP00010030269.1"/>
    <property type="gene ID" value="ENSCCRG00010012907.1"/>
</dbReference>
<dbReference type="SUPFAM" id="SSF53098">
    <property type="entry name" value="Ribonuclease H-like"/>
    <property type="match status" value="1"/>
</dbReference>
<reference evidence="14" key="1">
    <citation type="submission" date="2025-08" db="UniProtKB">
        <authorList>
            <consortium name="Ensembl"/>
        </authorList>
    </citation>
    <scope>IDENTIFICATION</scope>
</reference>
<dbReference type="PROSITE" id="PS50175">
    <property type="entry name" value="ASP_PROT_RETROV"/>
    <property type="match status" value="1"/>
</dbReference>
<name>A0A8C1JBN4_CYPCA</name>
<feature type="domain" description="CCHC-type" evidence="10">
    <location>
        <begin position="264"/>
        <end position="279"/>
    </location>
</feature>
<dbReference type="PANTHER" id="PTHR37984:SF9">
    <property type="entry name" value="INTEGRASE CATALYTIC DOMAIN-CONTAINING PROTEIN"/>
    <property type="match status" value="1"/>
</dbReference>
<proteinExistence type="inferred from homology"/>
<dbReference type="Gene3D" id="3.10.10.10">
    <property type="entry name" value="HIV Type 1 Reverse Transcriptase, subunit A, domain 1"/>
    <property type="match status" value="1"/>
</dbReference>
<dbReference type="CDD" id="cd01647">
    <property type="entry name" value="RT_LTR"/>
    <property type="match status" value="1"/>
</dbReference>
<dbReference type="Proteomes" id="UP000694427">
    <property type="component" value="Unplaced"/>
</dbReference>
<evidence type="ECO:0000256" key="8">
    <source>
        <dbReference type="PROSITE-ProRule" id="PRU00047"/>
    </source>
</evidence>
<dbReference type="InterPro" id="IPR036397">
    <property type="entry name" value="RNaseH_sf"/>
</dbReference>